<sequence length="584" mass="66249">MWLCSDEFHVRAEELHRSSRRDAKHYIELWKNDPPNEPYRVILGDFLEPLELCYRSLCSCGDRPIADGSLLDFLRQVSTFGLSLVRLDIRQESDRHTQMSWMPLPNSWKSVPTVSGLKNKSRNGLLSELSGKRLLFGPDLPKRGKIADVLDTFSRECHVKQPLRVVPLFEKLVDLEAASAALASAALARLFSVDWYRNWINGKQEVMIWYSDSGKDAGQFGVKLTMFHGRGGTVGRGGGPTHLAILTQPPETIHGSLLVTVQGEVIEQPFGEEHLCFRTLQCFTATTLEHGMHPPVSPKPEWRALLDEMAVVVTEEPPELEYGRMIIGSRPSKRKPSGGIESLRAIPWIFAWTQTRFHLPVWLGFGAAFKHVIQKDIKNLLMLQEMCNAWPFFRVTIDLVEMVFAKGDPGIAALYDKLLVSEELWSFGERLRTNYEDTKSPLLQIAEHKDLLEGDPYLKQRLRLRDSYITTLNVCQAYSLKRIRDPNYSVNRPAKHRLNLLCNCMLIVLSQEEIDELFIGEVRHFGINLPEFGPTLFRLPVTLRLISLGFGQIIQFSSICNLESSTTSASPSPSHEYQNLSLAP</sequence>
<dbReference type="GO" id="GO:0009507">
    <property type="term" value="C:chloroplast"/>
    <property type="evidence" value="ECO:0007669"/>
    <property type="project" value="TreeGrafter"/>
</dbReference>
<dbReference type="GO" id="GO:0008964">
    <property type="term" value="F:phosphoenolpyruvate carboxylase activity"/>
    <property type="evidence" value="ECO:0007669"/>
    <property type="project" value="InterPro"/>
</dbReference>
<evidence type="ECO:0000313" key="2">
    <source>
        <dbReference type="Proteomes" id="UP000436088"/>
    </source>
</evidence>
<dbReference type="SUPFAM" id="SSF51621">
    <property type="entry name" value="Phosphoenolpyruvate/pyruvate domain"/>
    <property type="match status" value="1"/>
</dbReference>
<dbReference type="Proteomes" id="UP000436088">
    <property type="component" value="Unassembled WGS sequence"/>
</dbReference>
<comment type="caution">
    <text evidence="1">The sequence shown here is derived from an EMBL/GenBank/DDBJ whole genome shotgun (WGS) entry which is preliminary data.</text>
</comment>
<organism evidence="1 2">
    <name type="scientific">Hibiscus syriacus</name>
    <name type="common">Rose of Sharon</name>
    <dbReference type="NCBI Taxonomy" id="106335"/>
    <lineage>
        <taxon>Eukaryota</taxon>
        <taxon>Viridiplantae</taxon>
        <taxon>Streptophyta</taxon>
        <taxon>Embryophyta</taxon>
        <taxon>Tracheophyta</taxon>
        <taxon>Spermatophyta</taxon>
        <taxon>Magnoliopsida</taxon>
        <taxon>eudicotyledons</taxon>
        <taxon>Gunneridae</taxon>
        <taxon>Pentapetalae</taxon>
        <taxon>rosids</taxon>
        <taxon>malvids</taxon>
        <taxon>Malvales</taxon>
        <taxon>Malvaceae</taxon>
        <taxon>Malvoideae</taxon>
        <taxon>Hibiscus</taxon>
    </lineage>
</organism>
<dbReference type="GO" id="GO:0006099">
    <property type="term" value="P:tricarboxylic acid cycle"/>
    <property type="evidence" value="ECO:0007669"/>
    <property type="project" value="InterPro"/>
</dbReference>
<dbReference type="PANTHER" id="PTHR30523:SF33">
    <property type="entry name" value="PHOSPHOENOLPYRUVATE CARBOXYLASE 3"/>
    <property type="match status" value="1"/>
</dbReference>
<dbReference type="InterPro" id="IPR021135">
    <property type="entry name" value="PEP_COase"/>
</dbReference>
<dbReference type="AlphaFoldDB" id="A0A6A3ARV7"/>
<name>A0A6A3ARV7_HIBSY</name>
<dbReference type="EMBL" id="VEPZ02000972">
    <property type="protein sequence ID" value="KAE8706097.1"/>
    <property type="molecule type" value="Genomic_DNA"/>
</dbReference>
<dbReference type="GO" id="GO:0015977">
    <property type="term" value="P:carbon fixation"/>
    <property type="evidence" value="ECO:0007669"/>
    <property type="project" value="InterPro"/>
</dbReference>
<proteinExistence type="predicted"/>
<gene>
    <name evidence="1" type="ORF">F3Y22_tig00110403pilonHSYRG00006</name>
</gene>
<protein>
    <submittedName>
        <fullName evidence="1">Phosphoenolpyruvate carboxylase, housekeeping isozyme</fullName>
    </submittedName>
</protein>
<dbReference type="GO" id="GO:0048046">
    <property type="term" value="C:apoplast"/>
    <property type="evidence" value="ECO:0007669"/>
    <property type="project" value="TreeGrafter"/>
</dbReference>
<dbReference type="GO" id="GO:0048366">
    <property type="term" value="P:leaf development"/>
    <property type="evidence" value="ECO:0007669"/>
    <property type="project" value="TreeGrafter"/>
</dbReference>
<keyword evidence="2" id="KW-1185">Reference proteome</keyword>
<reference evidence="1" key="1">
    <citation type="submission" date="2019-09" db="EMBL/GenBank/DDBJ databases">
        <title>Draft genome information of white flower Hibiscus syriacus.</title>
        <authorList>
            <person name="Kim Y.-M."/>
        </authorList>
    </citation>
    <scope>NUCLEOTIDE SEQUENCE [LARGE SCALE GENOMIC DNA]</scope>
    <source>
        <strain evidence="1">YM2019G1</strain>
    </source>
</reference>
<evidence type="ECO:0000313" key="1">
    <source>
        <dbReference type="EMBL" id="KAE8706097.1"/>
    </source>
</evidence>
<dbReference type="PANTHER" id="PTHR30523">
    <property type="entry name" value="PHOSPHOENOLPYRUVATE CARBOXYLASE"/>
    <property type="match status" value="1"/>
</dbReference>
<dbReference type="InterPro" id="IPR015813">
    <property type="entry name" value="Pyrv/PenolPyrv_kinase-like_dom"/>
</dbReference>
<dbReference type="Gene3D" id="1.20.1440.90">
    <property type="entry name" value="Phosphoenolpyruvate/pyruvate domain"/>
    <property type="match status" value="2"/>
</dbReference>
<dbReference type="Pfam" id="PF00311">
    <property type="entry name" value="PEPcase"/>
    <property type="match status" value="2"/>
</dbReference>
<accession>A0A6A3ARV7</accession>
<dbReference type="GO" id="GO:0005829">
    <property type="term" value="C:cytosol"/>
    <property type="evidence" value="ECO:0007669"/>
    <property type="project" value="TreeGrafter"/>
</dbReference>